<organism evidence="2 3">
    <name type="scientific">Candidatus Zambryskibacteria bacterium RIFOXYC1_FULL_39_10</name>
    <dbReference type="NCBI Taxonomy" id="1802779"/>
    <lineage>
        <taxon>Bacteria</taxon>
        <taxon>Candidatus Zambryskiibacteriota</taxon>
    </lineage>
</organism>
<name>A0A1G2V1A1_9BACT</name>
<dbReference type="InterPro" id="IPR050490">
    <property type="entry name" value="Bact_solute-bd_prot1"/>
</dbReference>
<dbReference type="AlphaFoldDB" id="A0A1G2V1A1"/>
<reference evidence="2 3" key="1">
    <citation type="journal article" date="2016" name="Nat. Commun.">
        <title>Thousands of microbial genomes shed light on interconnected biogeochemical processes in an aquifer system.</title>
        <authorList>
            <person name="Anantharaman K."/>
            <person name="Brown C.T."/>
            <person name="Hug L.A."/>
            <person name="Sharon I."/>
            <person name="Castelle C.J."/>
            <person name="Probst A.J."/>
            <person name="Thomas B.C."/>
            <person name="Singh A."/>
            <person name="Wilkins M.J."/>
            <person name="Karaoz U."/>
            <person name="Brodie E.L."/>
            <person name="Williams K.H."/>
            <person name="Hubbard S.S."/>
            <person name="Banfield J.F."/>
        </authorList>
    </citation>
    <scope>NUCLEOTIDE SEQUENCE [LARGE SCALE GENOMIC DNA]</scope>
</reference>
<dbReference type="PANTHER" id="PTHR43649:SF12">
    <property type="entry name" value="DIACETYLCHITOBIOSE BINDING PROTEIN DASA"/>
    <property type="match status" value="1"/>
</dbReference>
<dbReference type="InterPro" id="IPR006059">
    <property type="entry name" value="SBP"/>
</dbReference>
<evidence type="ECO:0000313" key="3">
    <source>
        <dbReference type="Proteomes" id="UP000177697"/>
    </source>
</evidence>
<dbReference type="Proteomes" id="UP000177697">
    <property type="component" value="Unassembled WGS sequence"/>
</dbReference>
<feature type="transmembrane region" description="Helical" evidence="1">
    <location>
        <begin position="7"/>
        <end position="26"/>
    </location>
</feature>
<gene>
    <name evidence="2" type="ORF">A2431_03910</name>
</gene>
<evidence type="ECO:0008006" key="4">
    <source>
        <dbReference type="Google" id="ProtNLM"/>
    </source>
</evidence>
<dbReference type="SUPFAM" id="SSF53850">
    <property type="entry name" value="Periplasmic binding protein-like II"/>
    <property type="match status" value="1"/>
</dbReference>
<proteinExistence type="predicted"/>
<evidence type="ECO:0000313" key="2">
    <source>
        <dbReference type="EMBL" id="OHB15399.1"/>
    </source>
</evidence>
<keyword evidence="1" id="KW-0472">Membrane</keyword>
<sequence length="427" mass="46769">MTRFQVILIGVFVLFLIVGVIVFSAYKGSSQNAVSVVVWGTIPKSSFDNIIKETTLYQSKELTVEYVEKTEANFDTDFIEALASGSGPDLFMLPSDKIIKHQNKIFAIPYNVYTVRQFRDSFIEGAEIYLSPDGVLALPVLADPLVMYWNRSIFTDAKLTEPPKYWDEFYNLATTITKKDGALNISRSAVAFGEYANISHAKEIVLNLAMQAGTPVTTWNGSKVAVVFTGTFNKPTVPAEAAVNFYTEFGNPSKTSYSWNRSLSNSTNYFLSGDLALYFGFASEISTLQLKNPNLNFDVAMVPVSREGGTNVSIAKFNAFAVTKSSKNPNGAFGVAAILSGTAGAKAISSTLKLPPVRRDLLSQRSINAYEVIFNDSAIRAKGWLDPSPTETNSIFKNMIESITSGRARTGEAIMRSQNELSALLPQ</sequence>
<protein>
    <recommendedName>
        <fullName evidence="4">Sugar ABC transporter substrate-binding protein</fullName>
    </recommendedName>
</protein>
<evidence type="ECO:0000256" key="1">
    <source>
        <dbReference type="SAM" id="Phobius"/>
    </source>
</evidence>
<keyword evidence="1" id="KW-1133">Transmembrane helix</keyword>
<dbReference type="Pfam" id="PF01547">
    <property type="entry name" value="SBP_bac_1"/>
    <property type="match status" value="1"/>
</dbReference>
<dbReference type="PANTHER" id="PTHR43649">
    <property type="entry name" value="ARABINOSE-BINDING PROTEIN-RELATED"/>
    <property type="match status" value="1"/>
</dbReference>
<comment type="caution">
    <text evidence="2">The sequence shown here is derived from an EMBL/GenBank/DDBJ whole genome shotgun (WGS) entry which is preliminary data.</text>
</comment>
<dbReference type="Gene3D" id="3.40.190.10">
    <property type="entry name" value="Periplasmic binding protein-like II"/>
    <property type="match status" value="1"/>
</dbReference>
<dbReference type="EMBL" id="MHWW01000009">
    <property type="protein sequence ID" value="OHB15399.1"/>
    <property type="molecule type" value="Genomic_DNA"/>
</dbReference>
<accession>A0A1G2V1A1</accession>
<keyword evidence="1" id="KW-0812">Transmembrane</keyword>